<evidence type="ECO:0000313" key="9">
    <source>
        <dbReference type="Proteomes" id="UP001054837"/>
    </source>
</evidence>
<feature type="disulfide bond" evidence="5">
    <location>
        <begin position="124"/>
        <end position="144"/>
    </location>
</feature>
<name>A0AAV4NQL4_9ARAC</name>
<keyword evidence="9" id="KW-1185">Reference proteome</keyword>
<gene>
    <name evidence="8" type="ORF">CDAR_317211</name>
</gene>
<dbReference type="PANTHER" id="PTHR12352:SF3">
    <property type="entry name" value="NIDOGEN-2"/>
    <property type="match status" value="1"/>
</dbReference>
<evidence type="ECO:0000256" key="5">
    <source>
        <dbReference type="PROSITE-ProRule" id="PRU00500"/>
    </source>
</evidence>
<evidence type="ECO:0000256" key="2">
    <source>
        <dbReference type="ARBA" id="ARBA00022525"/>
    </source>
</evidence>
<dbReference type="PANTHER" id="PTHR12352">
    <property type="entry name" value="SECRETED MODULAR CALCIUM-BINDING PROTEIN"/>
    <property type="match status" value="1"/>
</dbReference>
<dbReference type="Proteomes" id="UP001054837">
    <property type="component" value="Unassembled WGS sequence"/>
</dbReference>
<accession>A0AAV4NQL4</accession>
<feature type="disulfide bond" evidence="5">
    <location>
        <begin position="115"/>
        <end position="122"/>
    </location>
</feature>
<evidence type="ECO:0000256" key="6">
    <source>
        <dbReference type="SAM" id="SignalP"/>
    </source>
</evidence>
<evidence type="ECO:0000313" key="8">
    <source>
        <dbReference type="EMBL" id="GIX87054.1"/>
    </source>
</evidence>
<evidence type="ECO:0000259" key="7">
    <source>
        <dbReference type="PROSITE" id="PS51162"/>
    </source>
</evidence>
<dbReference type="CDD" id="cd00191">
    <property type="entry name" value="TY"/>
    <property type="match status" value="1"/>
</dbReference>
<keyword evidence="2" id="KW-0964">Secreted</keyword>
<sequence>MKSTFFLLAVFVVLAVAYAAESECQKHREKAKNIETIMKLIPKCKDNGDYAALQCYEHSHFCVCYDPKGHPASPILSSISECGCYLRRKEKIDRNIENAYIPQCSETGAWVPKQCWDYNNSCWCVDKEGKQVGEIKAEGKGLSC</sequence>
<dbReference type="EMBL" id="BPLQ01001960">
    <property type="protein sequence ID" value="GIX87054.1"/>
    <property type="molecule type" value="Genomic_DNA"/>
</dbReference>
<dbReference type="InterPro" id="IPR000716">
    <property type="entry name" value="Thyroglobulin_1"/>
</dbReference>
<keyword evidence="4 5" id="KW-1015">Disulfide bond</keyword>
<protein>
    <submittedName>
        <fullName evidence="8">U24-ctenitoxin-Pn1a</fullName>
    </submittedName>
</protein>
<comment type="subcellular location">
    <subcellularLocation>
        <location evidence="1">Secreted</location>
    </subcellularLocation>
</comment>
<evidence type="ECO:0000256" key="3">
    <source>
        <dbReference type="ARBA" id="ARBA00022737"/>
    </source>
</evidence>
<evidence type="ECO:0000256" key="1">
    <source>
        <dbReference type="ARBA" id="ARBA00004613"/>
    </source>
</evidence>
<dbReference type="GO" id="GO:0005615">
    <property type="term" value="C:extracellular space"/>
    <property type="evidence" value="ECO:0007669"/>
    <property type="project" value="TreeGrafter"/>
</dbReference>
<keyword evidence="6" id="KW-0732">Signal</keyword>
<reference evidence="8 9" key="1">
    <citation type="submission" date="2021-06" db="EMBL/GenBank/DDBJ databases">
        <title>Caerostris darwini draft genome.</title>
        <authorList>
            <person name="Kono N."/>
            <person name="Arakawa K."/>
        </authorList>
    </citation>
    <scope>NUCLEOTIDE SEQUENCE [LARGE SCALE GENOMIC DNA]</scope>
</reference>
<dbReference type="Gene3D" id="4.10.800.10">
    <property type="entry name" value="Thyroglobulin type-1"/>
    <property type="match status" value="2"/>
</dbReference>
<keyword evidence="3" id="KW-0677">Repeat</keyword>
<organism evidence="8 9">
    <name type="scientific">Caerostris darwini</name>
    <dbReference type="NCBI Taxonomy" id="1538125"/>
    <lineage>
        <taxon>Eukaryota</taxon>
        <taxon>Metazoa</taxon>
        <taxon>Ecdysozoa</taxon>
        <taxon>Arthropoda</taxon>
        <taxon>Chelicerata</taxon>
        <taxon>Arachnida</taxon>
        <taxon>Araneae</taxon>
        <taxon>Araneomorphae</taxon>
        <taxon>Entelegynae</taxon>
        <taxon>Araneoidea</taxon>
        <taxon>Araneidae</taxon>
        <taxon>Caerostris</taxon>
    </lineage>
</organism>
<proteinExistence type="predicted"/>
<dbReference type="SMART" id="SM00211">
    <property type="entry name" value="TY"/>
    <property type="match status" value="2"/>
</dbReference>
<evidence type="ECO:0000256" key="4">
    <source>
        <dbReference type="ARBA" id="ARBA00023157"/>
    </source>
</evidence>
<dbReference type="InterPro" id="IPR051950">
    <property type="entry name" value="Dev_reg/Prot_inhib"/>
</dbReference>
<dbReference type="SUPFAM" id="SSF57610">
    <property type="entry name" value="Thyroglobulin type-1 domain"/>
    <property type="match status" value="2"/>
</dbReference>
<comment type="caution">
    <text evidence="5">Lacks conserved residue(s) required for the propagation of feature annotation.</text>
</comment>
<dbReference type="PROSITE" id="PS51162">
    <property type="entry name" value="THYROGLOBULIN_1_2"/>
    <property type="match status" value="1"/>
</dbReference>
<feature type="signal peptide" evidence="6">
    <location>
        <begin position="1"/>
        <end position="19"/>
    </location>
</feature>
<dbReference type="PROSITE" id="PS00484">
    <property type="entry name" value="THYROGLOBULIN_1_1"/>
    <property type="match status" value="1"/>
</dbReference>
<dbReference type="InterPro" id="IPR036857">
    <property type="entry name" value="Thyroglobulin_1_sf"/>
</dbReference>
<dbReference type="Pfam" id="PF00086">
    <property type="entry name" value="Thyroglobulin_1"/>
    <property type="match status" value="2"/>
</dbReference>
<feature type="domain" description="Thyroglobulin type-1" evidence="7">
    <location>
        <begin position="21"/>
        <end position="144"/>
    </location>
</feature>
<dbReference type="AlphaFoldDB" id="A0AAV4NQL4"/>
<feature type="chain" id="PRO_5043528653" evidence="6">
    <location>
        <begin position="20"/>
        <end position="144"/>
    </location>
</feature>
<comment type="caution">
    <text evidence="8">The sequence shown here is derived from an EMBL/GenBank/DDBJ whole genome shotgun (WGS) entry which is preliminary data.</text>
</comment>